<proteinExistence type="predicted"/>
<feature type="chain" id="PRO_5022697546" evidence="3">
    <location>
        <begin position="20"/>
        <end position="1026"/>
    </location>
</feature>
<evidence type="ECO:0000313" key="4">
    <source>
        <dbReference type="EMBL" id="TWT89068.1"/>
    </source>
</evidence>
<feature type="region of interest" description="Disordered" evidence="2">
    <location>
        <begin position="983"/>
        <end position="1026"/>
    </location>
</feature>
<evidence type="ECO:0000256" key="2">
    <source>
        <dbReference type="SAM" id="MobiDB-lite"/>
    </source>
</evidence>
<dbReference type="PROSITE" id="PS50005">
    <property type="entry name" value="TPR"/>
    <property type="match status" value="1"/>
</dbReference>
<dbReference type="Proteomes" id="UP000315440">
    <property type="component" value="Unassembled WGS sequence"/>
</dbReference>
<feature type="signal peptide" evidence="3">
    <location>
        <begin position="1"/>
        <end position="19"/>
    </location>
</feature>
<dbReference type="InterPro" id="IPR011990">
    <property type="entry name" value="TPR-like_helical_dom_sf"/>
</dbReference>
<evidence type="ECO:0000313" key="5">
    <source>
        <dbReference type="Proteomes" id="UP000315440"/>
    </source>
</evidence>
<dbReference type="AlphaFoldDB" id="A0A5C5ZPP6"/>
<keyword evidence="3" id="KW-0732">Signal</keyword>
<keyword evidence="5" id="KW-1185">Reference proteome</keyword>
<accession>A0A5C5ZPP6</accession>
<organism evidence="4 5">
    <name type="scientific">Pseudobythopirellula maris</name>
    <dbReference type="NCBI Taxonomy" id="2527991"/>
    <lineage>
        <taxon>Bacteria</taxon>
        <taxon>Pseudomonadati</taxon>
        <taxon>Planctomycetota</taxon>
        <taxon>Planctomycetia</taxon>
        <taxon>Pirellulales</taxon>
        <taxon>Lacipirellulaceae</taxon>
        <taxon>Pseudobythopirellula</taxon>
    </lineage>
</organism>
<evidence type="ECO:0000256" key="1">
    <source>
        <dbReference type="PROSITE-ProRule" id="PRU00339"/>
    </source>
</evidence>
<sequence precursor="true">MRRNLIVLLALLATGAALAGVWSVIAAPAPPQYDTLALKGEYVDYSELDGSIPGKLVRELGRQAVLLAARDELGLATRDESLGELDATATPLNPEKTFALMPRVRTYWKGNTRLHLEQSRLEAAPGTEPAPTQPEEQAAIEPLQFGGPSLRPQSIYATLANQWEEQAHGPLVETLREAGVRGAAPKPDPTNLPDEAAMLLVEDLSFPAQYAAVRLAHQAVAEYGASAEWLGVLARSYAHLGMLTEHHWSSQPEVFYARALLYAERARRYGDGKETLLLRPYVLAVCGAHANALSELKALGPLGKEAPAWAAVIEPTGRFDHEGLQQLADDRPELRPLALWLAVSHKRTLGYQRAFRDVAYPALEESPAAFGVYNDLVKCYPSLRDQRRGAYGGPAALASELPLRLVGVADLPEGVLASSAPAAGWVGEMLEALPGGRVTPFEKGPNQIAKGLRRAERELTAPCEPSWELLARLIEEEQFVMAANYCQTMYNATEASHTTEAAELHRLVSDHRCARYIAVHQLPKHLHYDPETLAGALVEIDFLEPRYNMEPLIKQMLYLPRTDGWNAGYQASWSAFNSPDLRLPSLCEEIVAGYQTWWEDLKPHRHTQVLDYYEKVSPHSPHWLRQRLWLEKEPSKQQLAEWSEHAKSDVSSSQRMANHLVAAGRADEATEFFERAYELSPSSDSVIALASHVREHVDRDEWLPTLQRFLEEEPEIGLGHTSVESHIAKTLISDDHDYAAALPHAQRAAQSYSADGLYSAMVANEGLARWDEADHWAKALSTSYPSARGYEWWLYRTRTGRGDPAEALPPLEQSFLEHYSYVTRWAEADYLATSGQLPEARDAYDAIGAKYDSPHSKAFCHLVAAILTYELGDAAQLGERIEAAERFATQSLADNPKGRNAMRLCLGLLEMEADGDEVDLNEIQQALDAIPDGGGRLDYVGLVGLILQVTDQESEAAERWLRAAVQGPPVDLSIANLAGHHLAKKHGVSRTEPISARPDAADAPADEHAEDDAPAEADNEAGPSDD</sequence>
<dbReference type="InterPro" id="IPR019734">
    <property type="entry name" value="TPR_rpt"/>
</dbReference>
<evidence type="ECO:0000256" key="3">
    <source>
        <dbReference type="SAM" id="SignalP"/>
    </source>
</evidence>
<dbReference type="Gene3D" id="1.25.40.10">
    <property type="entry name" value="Tetratricopeptide repeat domain"/>
    <property type="match status" value="1"/>
</dbReference>
<dbReference type="SUPFAM" id="SSF48452">
    <property type="entry name" value="TPR-like"/>
    <property type="match status" value="1"/>
</dbReference>
<feature type="repeat" description="TPR" evidence="1">
    <location>
        <begin position="650"/>
        <end position="683"/>
    </location>
</feature>
<dbReference type="OrthoDB" id="213842at2"/>
<dbReference type="RefSeq" id="WP_146400655.1">
    <property type="nucleotide sequence ID" value="NZ_SJPQ01000002.1"/>
</dbReference>
<dbReference type="EMBL" id="SJPQ01000002">
    <property type="protein sequence ID" value="TWT89068.1"/>
    <property type="molecule type" value="Genomic_DNA"/>
</dbReference>
<protein>
    <submittedName>
        <fullName evidence="4">Uncharacterized protein</fullName>
    </submittedName>
</protein>
<name>A0A5C5ZPP6_9BACT</name>
<reference evidence="4 5" key="1">
    <citation type="submission" date="2019-02" db="EMBL/GenBank/DDBJ databases">
        <title>Deep-cultivation of Planctomycetes and their phenomic and genomic characterization uncovers novel biology.</title>
        <authorList>
            <person name="Wiegand S."/>
            <person name="Jogler M."/>
            <person name="Boedeker C."/>
            <person name="Pinto D."/>
            <person name="Vollmers J."/>
            <person name="Rivas-Marin E."/>
            <person name="Kohn T."/>
            <person name="Peeters S.H."/>
            <person name="Heuer A."/>
            <person name="Rast P."/>
            <person name="Oberbeckmann S."/>
            <person name="Bunk B."/>
            <person name="Jeske O."/>
            <person name="Meyerdierks A."/>
            <person name="Storesund J.E."/>
            <person name="Kallscheuer N."/>
            <person name="Luecker S."/>
            <person name="Lage O.M."/>
            <person name="Pohl T."/>
            <person name="Merkel B.J."/>
            <person name="Hornburger P."/>
            <person name="Mueller R.-W."/>
            <person name="Bruemmer F."/>
            <person name="Labrenz M."/>
            <person name="Spormann A.M."/>
            <person name="Op Den Camp H."/>
            <person name="Overmann J."/>
            <person name="Amann R."/>
            <person name="Jetten M.S.M."/>
            <person name="Mascher T."/>
            <person name="Medema M.H."/>
            <person name="Devos D.P."/>
            <person name="Kaster A.-K."/>
            <person name="Ovreas L."/>
            <person name="Rohde M."/>
            <person name="Galperin M.Y."/>
            <person name="Jogler C."/>
        </authorList>
    </citation>
    <scope>NUCLEOTIDE SEQUENCE [LARGE SCALE GENOMIC DNA]</scope>
    <source>
        <strain evidence="4 5">Mal64</strain>
    </source>
</reference>
<keyword evidence="1" id="KW-0802">TPR repeat</keyword>
<gene>
    <name evidence="4" type="ORF">Mal64_25600</name>
</gene>
<feature type="compositionally biased region" description="Acidic residues" evidence="2">
    <location>
        <begin position="1008"/>
        <end position="1026"/>
    </location>
</feature>
<comment type="caution">
    <text evidence="4">The sequence shown here is derived from an EMBL/GenBank/DDBJ whole genome shotgun (WGS) entry which is preliminary data.</text>
</comment>